<evidence type="ECO:0000313" key="1">
    <source>
        <dbReference type="EMBL" id="KAK1857865.1"/>
    </source>
</evidence>
<protein>
    <submittedName>
        <fullName evidence="1">Uncharacterized protein</fullName>
    </submittedName>
</protein>
<evidence type="ECO:0000313" key="2">
    <source>
        <dbReference type="Proteomes" id="UP000798662"/>
    </source>
</evidence>
<dbReference type="Proteomes" id="UP000798662">
    <property type="component" value="Chromosome 1"/>
</dbReference>
<accession>A0ACC3BIV6</accession>
<organism evidence="1 2">
    <name type="scientific">Pyropia yezoensis</name>
    <name type="common">Susabi-nori</name>
    <name type="synonym">Porphyra yezoensis</name>
    <dbReference type="NCBI Taxonomy" id="2788"/>
    <lineage>
        <taxon>Eukaryota</taxon>
        <taxon>Rhodophyta</taxon>
        <taxon>Bangiophyceae</taxon>
        <taxon>Bangiales</taxon>
        <taxon>Bangiaceae</taxon>
        <taxon>Pyropia</taxon>
    </lineage>
</organism>
<name>A0ACC3BIV6_PYRYE</name>
<keyword evidence="2" id="KW-1185">Reference proteome</keyword>
<gene>
    <name evidence="1" type="ORF">I4F81_000479</name>
</gene>
<dbReference type="EMBL" id="CM020618">
    <property type="protein sequence ID" value="KAK1857865.1"/>
    <property type="molecule type" value="Genomic_DNA"/>
</dbReference>
<proteinExistence type="predicted"/>
<comment type="caution">
    <text evidence="1">The sequence shown here is derived from an EMBL/GenBank/DDBJ whole genome shotgun (WGS) entry which is preliminary data.</text>
</comment>
<sequence length="223" mass="22261">MRNGGGVAASTAAALLALVPLASAADGTPVVAMLPRLRLLSFADALTDHQTTVINERTRHRDGLNGGEIAGIVIGSVAALLLLLGVIALAVVLSRPAKAKKGTVPATCEGTKTWGPHSGGWTSMWSFAAPSAPPPPPPLPMHCLPGGGGNPCPPGFVPAPCPPPRVAKPGSSIWRVPFRPPFGGGRTGGGGGGCGGRSCGLAPCVCCVVCFTSPCRDPASPSQ</sequence>
<reference evidence="1" key="1">
    <citation type="submission" date="2019-11" db="EMBL/GenBank/DDBJ databases">
        <title>Nori genome reveals adaptations in red seaweeds to the harsh intertidal environment.</title>
        <authorList>
            <person name="Wang D."/>
            <person name="Mao Y."/>
        </authorList>
    </citation>
    <scope>NUCLEOTIDE SEQUENCE</scope>
    <source>
        <tissue evidence="1">Gametophyte</tissue>
    </source>
</reference>